<name>A0A3Q2YXJ8_HIPCM</name>
<accession>A0A3Q2YXJ8</accession>
<dbReference type="AlphaFoldDB" id="A0A3Q2YXJ8"/>
<feature type="domain" description="TROVE" evidence="2">
    <location>
        <begin position="81"/>
        <end position="176"/>
    </location>
</feature>
<dbReference type="PANTHER" id="PTHR44791">
    <property type="entry name" value="TELOMERASE PROTEIN COMPONENT 1 TEP1"/>
    <property type="match status" value="1"/>
</dbReference>
<evidence type="ECO:0000313" key="3">
    <source>
        <dbReference type="Ensembl" id="ENSHCOP00000023687.1"/>
    </source>
</evidence>
<proteinExistence type="predicted"/>
<keyword evidence="1" id="KW-0472">Membrane</keyword>
<dbReference type="GeneTree" id="ENSGT00940000169565"/>
<dbReference type="GO" id="GO:0000722">
    <property type="term" value="P:telomere maintenance via recombination"/>
    <property type="evidence" value="ECO:0007669"/>
    <property type="project" value="TreeGrafter"/>
</dbReference>
<evidence type="ECO:0000259" key="2">
    <source>
        <dbReference type="Pfam" id="PF05731"/>
    </source>
</evidence>
<keyword evidence="4" id="KW-1185">Reference proteome</keyword>
<dbReference type="InterPro" id="IPR037214">
    <property type="entry name" value="TROVE_dom_sf"/>
</dbReference>
<dbReference type="InterPro" id="IPR008858">
    <property type="entry name" value="TROVE_dom"/>
</dbReference>
<sequence>RGYGNEHNSPAYRRLRQKQLADVSQLAPSRQAARSREGIYRKSRQFVLIEQAWSTNETAELALSSVCVYPALCHSRTPIFVQELNIRITANFLLALAANHPSTKCHVRRYFCATVQLPSDWLEIVGDPCVLCFSRSLPMCLKKAMADKFKEFSEYQLAKYNTRKHRCKHNRNRRASKVWHLLSLLLIVILCAAYRNSYI</sequence>
<evidence type="ECO:0000313" key="4">
    <source>
        <dbReference type="Proteomes" id="UP000264820"/>
    </source>
</evidence>
<dbReference type="Pfam" id="PF05731">
    <property type="entry name" value="TROVE"/>
    <property type="match status" value="1"/>
</dbReference>
<dbReference type="GO" id="GO:0005697">
    <property type="term" value="C:telomerase holoenzyme complex"/>
    <property type="evidence" value="ECO:0007669"/>
    <property type="project" value="TreeGrafter"/>
</dbReference>
<feature type="transmembrane region" description="Helical" evidence="1">
    <location>
        <begin position="178"/>
        <end position="195"/>
    </location>
</feature>
<reference evidence="3" key="2">
    <citation type="submission" date="2025-09" db="UniProtKB">
        <authorList>
            <consortium name="Ensembl"/>
        </authorList>
    </citation>
    <scope>IDENTIFICATION</scope>
</reference>
<dbReference type="SUPFAM" id="SSF140864">
    <property type="entry name" value="TROVE domain-like"/>
    <property type="match status" value="1"/>
</dbReference>
<dbReference type="Proteomes" id="UP000264820">
    <property type="component" value="Unplaced"/>
</dbReference>
<dbReference type="GO" id="GO:0003720">
    <property type="term" value="F:telomerase activity"/>
    <property type="evidence" value="ECO:0007669"/>
    <property type="project" value="TreeGrafter"/>
</dbReference>
<keyword evidence="1" id="KW-0812">Transmembrane</keyword>
<keyword evidence="1" id="KW-1133">Transmembrane helix</keyword>
<protein>
    <recommendedName>
        <fullName evidence="2">TROVE domain-containing protein</fullName>
    </recommendedName>
</protein>
<reference evidence="3" key="1">
    <citation type="submission" date="2025-08" db="UniProtKB">
        <authorList>
            <consortium name="Ensembl"/>
        </authorList>
    </citation>
    <scope>IDENTIFICATION</scope>
</reference>
<dbReference type="GO" id="GO:0070034">
    <property type="term" value="F:telomerase RNA binding"/>
    <property type="evidence" value="ECO:0007669"/>
    <property type="project" value="TreeGrafter"/>
</dbReference>
<dbReference type="InterPro" id="IPR052652">
    <property type="entry name" value="Telomerase_Complex_Comp"/>
</dbReference>
<dbReference type="Ensembl" id="ENSHCOT00000016170.1">
    <property type="protein sequence ID" value="ENSHCOP00000023687.1"/>
    <property type="gene ID" value="ENSHCOG00000013131.1"/>
</dbReference>
<evidence type="ECO:0000256" key="1">
    <source>
        <dbReference type="SAM" id="Phobius"/>
    </source>
</evidence>
<organism evidence="3 4">
    <name type="scientific">Hippocampus comes</name>
    <name type="common">Tiger tail seahorse</name>
    <dbReference type="NCBI Taxonomy" id="109280"/>
    <lineage>
        <taxon>Eukaryota</taxon>
        <taxon>Metazoa</taxon>
        <taxon>Chordata</taxon>
        <taxon>Craniata</taxon>
        <taxon>Vertebrata</taxon>
        <taxon>Euteleostomi</taxon>
        <taxon>Actinopterygii</taxon>
        <taxon>Neopterygii</taxon>
        <taxon>Teleostei</taxon>
        <taxon>Neoteleostei</taxon>
        <taxon>Acanthomorphata</taxon>
        <taxon>Syngnathiaria</taxon>
        <taxon>Syngnathiformes</taxon>
        <taxon>Syngnathoidei</taxon>
        <taxon>Syngnathidae</taxon>
        <taxon>Hippocampus</taxon>
    </lineage>
</organism>
<dbReference type="PANTHER" id="PTHR44791:SF1">
    <property type="entry name" value="TELOMERASE PROTEIN COMPONENT 1"/>
    <property type="match status" value="1"/>
</dbReference>